<proteinExistence type="inferred from homology"/>
<dbReference type="SUPFAM" id="SSF81321">
    <property type="entry name" value="Family A G protein-coupled receptor-like"/>
    <property type="match status" value="1"/>
</dbReference>
<evidence type="ECO:0000256" key="5">
    <source>
        <dbReference type="ARBA" id="ARBA00023040"/>
    </source>
</evidence>
<feature type="transmembrane region" description="Helical" evidence="10">
    <location>
        <begin position="87"/>
        <end position="109"/>
    </location>
</feature>
<feature type="non-terminal residue" evidence="13">
    <location>
        <position position="259"/>
    </location>
</feature>
<keyword evidence="7 9" id="KW-0675">Receptor</keyword>
<dbReference type="InterPro" id="IPR050569">
    <property type="entry name" value="TAAR"/>
</dbReference>
<feature type="domain" description="G-protein coupled receptors family 1 profile" evidence="12">
    <location>
        <begin position="1"/>
        <end position="244"/>
    </location>
</feature>
<organism evidence="13 14">
    <name type="scientific">Lymnaea stagnalis</name>
    <name type="common">Great pond snail</name>
    <name type="synonym">Helix stagnalis</name>
    <dbReference type="NCBI Taxonomy" id="6523"/>
    <lineage>
        <taxon>Eukaryota</taxon>
        <taxon>Metazoa</taxon>
        <taxon>Spiralia</taxon>
        <taxon>Lophotrochozoa</taxon>
        <taxon>Mollusca</taxon>
        <taxon>Gastropoda</taxon>
        <taxon>Heterobranchia</taxon>
        <taxon>Euthyneura</taxon>
        <taxon>Panpulmonata</taxon>
        <taxon>Hygrophila</taxon>
        <taxon>Lymnaeoidea</taxon>
        <taxon>Lymnaeidae</taxon>
        <taxon>Lymnaea</taxon>
    </lineage>
</organism>
<keyword evidence="2" id="KW-1003">Cell membrane</keyword>
<sequence>PNNILLLSLCLADFLMGAYCIPMYALSYLQSTREVVLGNKYFCLAWFSSIELAGAGSLISLLLISVDRYIAILCPLKYPTIVTEQRTIRVIVVAWLLIVFVAFLPMMGLNKYDYSVMPLNARCHYYTTLYTEYVVVASFGSIFFIIAVCCVLYAQILMASYRQVKTLRKRSVSSPSMHEWMEHRVSSVRVSTFLMLVFILLWLPYALVAPFKYFRTFSQKKIEILKVATQLLFFGNSLVNALINGLYRKENRTVYKNMI</sequence>
<feature type="transmembrane region" description="Helical" evidence="10">
    <location>
        <begin position="227"/>
        <end position="247"/>
    </location>
</feature>
<feature type="chain" id="PRO_5043584483" description="G-protein coupled receptors family 1 profile domain-containing protein" evidence="11">
    <location>
        <begin position="21"/>
        <end position="259"/>
    </location>
</feature>
<keyword evidence="8 9" id="KW-0807">Transducer</keyword>
<evidence type="ECO:0000256" key="8">
    <source>
        <dbReference type="ARBA" id="ARBA00023224"/>
    </source>
</evidence>
<evidence type="ECO:0000256" key="11">
    <source>
        <dbReference type="SAM" id="SignalP"/>
    </source>
</evidence>
<dbReference type="AlphaFoldDB" id="A0AAV2HNV4"/>
<dbReference type="PROSITE" id="PS00237">
    <property type="entry name" value="G_PROTEIN_RECEP_F1_1"/>
    <property type="match status" value="1"/>
</dbReference>
<comment type="subcellular location">
    <subcellularLocation>
        <location evidence="1">Cell membrane</location>
        <topology evidence="1">Multi-pass membrane protein</topology>
    </subcellularLocation>
</comment>
<dbReference type="Proteomes" id="UP001497497">
    <property type="component" value="Unassembled WGS sequence"/>
</dbReference>
<reference evidence="13 14" key="1">
    <citation type="submission" date="2024-04" db="EMBL/GenBank/DDBJ databases">
        <authorList>
            <consortium name="Genoscope - CEA"/>
            <person name="William W."/>
        </authorList>
    </citation>
    <scope>NUCLEOTIDE SEQUENCE [LARGE SCALE GENOMIC DNA]</scope>
</reference>
<keyword evidence="14" id="KW-1185">Reference proteome</keyword>
<evidence type="ECO:0000256" key="7">
    <source>
        <dbReference type="ARBA" id="ARBA00023170"/>
    </source>
</evidence>
<dbReference type="PROSITE" id="PS50262">
    <property type="entry name" value="G_PROTEIN_RECEP_F1_2"/>
    <property type="match status" value="1"/>
</dbReference>
<dbReference type="Pfam" id="PF00001">
    <property type="entry name" value="7tm_1"/>
    <property type="match status" value="1"/>
</dbReference>
<evidence type="ECO:0000256" key="3">
    <source>
        <dbReference type="ARBA" id="ARBA00022692"/>
    </source>
</evidence>
<comment type="caution">
    <text evidence="13">The sequence shown here is derived from an EMBL/GenBank/DDBJ whole genome shotgun (WGS) entry which is preliminary data.</text>
</comment>
<protein>
    <recommendedName>
        <fullName evidence="12">G-protein coupled receptors family 1 profile domain-containing protein</fullName>
    </recommendedName>
</protein>
<feature type="signal peptide" evidence="11">
    <location>
        <begin position="1"/>
        <end position="20"/>
    </location>
</feature>
<dbReference type="InterPro" id="IPR000276">
    <property type="entry name" value="GPCR_Rhodpsn"/>
</dbReference>
<dbReference type="PRINTS" id="PR00237">
    <property type="entry name" value="GPCRRHODOPSN"/>
</dbReference>
<accession>A0AAV2HNV4</accession>
<evidence type="ECO:0000256" key="4">
    <source>
        <dbReference type="ARBA" id="ARBA00022989"/>
    </source>
</evidence>
<evidence type="ECO:0000256" key="9">
    <source>
        <dbReference type="RuleBase" id="RU000688"/>
    </source>
</evidence>
<evidence type="ECO:0000256" key="10">
    <source>
        <dbReference type="SAM" id="Phobius"/>
    </source>
</evidence>
<name>A0AAV2HNV4_LYMST</name>
<feature type="transmembrane region" description="Helical" evidence="10">
    <location>
        <begin position="187"/>
        <end position="207"/>
    </location>
</feature>
<evidence type="ECO:0000256" key="2">
    <source>
        <dbReference type="ARBA" id="ARBA00022475"/>
    </source>
</evidence>
<feature type="non-terminal residue" evidence="13">
    <location>
        <position position="1"/>
    </location>
</feature>
<evidence type="ECO:0000256" key="6">
    <source>
        <dbReference type="ARBA" id="ARBA00023136"/>
    </source>
</evidence>
<comment type="similarity">
    <text evidence="9">Belongs to the G-protein coupled receptor 1 family.</text>
</comment>
<dbReference type="CDD" id="cd00637">
    <property type="entry name" value="7tm_classA_rhodopsin-like"/>
    <property type="match status" value="1"/>
</dbReference>
<keyword evidence="4 10" id="KW-1133">Transmembrane helix</keyword>
<dbReference type="Gene3D" id="1.20.1070.10">
    <property type="entry name" value="Rhodopsin 7-helix transmembrane proteins"/>
    <property type="match status" value="1"/>
</dbReference>
<keyword evidence="6 10" id="KW-0472">Membrane</keyword>
<keyword evidence="5 9" id="KW-0297">G-protein coupled receptor</keyword>
<evidence type="ECO:0000256" key="1">
    <source>
        <dbReference type="ARBA" id="ARBA00004651"/>
    </source>
</evidence>
<dbReference type="GO" id="GO:0005886">
    <property type="term" value="C:plasma membrane"/>
    <property type="evidence" value="ECO:0007669"/>
    <property type="project" value="UniProtKB-SubCell"/>
</dbReference>
<evidence type="ECO:0000313" key="13">
    <source>
        <dbReference type="EMBL" id="CAL1533856.1"/>
    </source>
</evidence>
<evidence type="ECO:0000313" key="14">
    <source>
        <dbReference type="Proteomes" id="UP001497497"/>
    </source>
</evidence>
<keyword evidence="3 9" id="KW-0812">Transmembrane</keyword>
<gene>
    <name evidence="13" type="ORF">GSLYS_00007816001</name>
</gene>
<dbReference type="PANTHER" id="PTHR24249">
    <property type="entry name" value="HISTAMINE RECEPTOR-RELATED G-PROTEIN COUPLED RECEPTOR"/>
    <property type="match status" value="1"/>
</dbReference>
<dbReference type="InterPro" id="IPR017452">
    <property type="entry name" value="GPCR_Rhodpsn_7TM"/>
</dbReference>
<dbReference type="EMBL" id="CAXITT010000154">
    <property type="protein sequence ID" value="CAL1533856.1"/>
    <property type="molecule type" value="Genomic_DNA"/>
</dbReference>
<evidence type="ECO:0000259" key="12">
    <source>
        <dbReference type="PROSITE" id="PS50262"/>
    </source>
</evidence>
<feature type="transmembrane region" description="Helical" evidence="10">
    <location>
        <begin position="44"/>
        <end position="66"/>
    </location>
</feature>
<dbReference type="GO" id="GO:0004930">
    <property type="term" value="F:G protein-coupled receptor activity"/>
    <property type="evidence" value="ECO:0007669"/>
    <property type="project" value="UniProtKB-KW"/>
</dbReference>
<feature type="transmembrane region" description="Helical" evidence="10">
    <location>
        <begin position="134"/>
        <end position="161"/>
    </location>
</feature>
<keyword evidence="11" id="KW-0732">Signal</keyword>